<dbReference type="AlphaFoldDB" id="Q7UX09"/>
<dbReference type="Proteomes" id="UP000001025">
    <property type="component" value="Chromosome"/>
</dbReference>
<dbReference type="EnsemblBacteria" id="CAD72203">
    <property type="protein sequence ID" value="CAD72203"/>
    <property type="gene ID" value="RB1638"/>
</dbReference>
<dbReference type="EMBL" id="BX294135">
    <property type="protein sequence ID" value="CAD72203.1"/>
    <property type="molecule type" value="Genomic_DNA"/>
</dbReference>
<accession>Q7UX09</accession>
<sequence length="65" mass="6959">MFHMATANRGFVCGLGWFGVVCGMDRRDRQVEPGLRGFSSHFALSDGLGGSSAVVEGFFEQSNTA</sequence>
<dbReference type="InParanoid" id="Q7UX09"/>
<proteinExistence type="predicted"/>
<name>Q7UX09_RHOBA</name>
<keyword evidence="2" id="KW-1185">Reference proteome</keyword>
<reference evidence="1 2" key="1">
    <citation type="journal article" date="2003" name="Proc. Natl. Acad. Sci. U.S.A.">
        <title>Complete genome sequence of the marine planctomycete Pirellula sp. strain 1.</title>
        <authorList>
            <person name="Gloeckner F.O."/>
            <person name="Kube M."/>
            <person name="Bauer M."/>
            <person name="Teeling H."/>
            <person name="Lombardot T."/>
            <person name="Ludwig W."/>
            <person name="Gade D."/>
            <person name="Beck A."/>
            <person name="Borzym K."/>
            <person name="Heitmann K."/>
            <person name="Rabus R."/>
            <person name="Schlesner H."/>
            <person name="Amann R."/>
            <person name="Reinhardt R."/>
        </authorList>
    </citation>
    <scope>NUCLEOTIDE SEQUENCE [LARGE SCALE GENOMIC DNA]</scope>
    <source>
        <strain evidence="2">DSM 10527 / NCIMB 13988 / SH1</strain>
    </source>
</reference>
<gene>
    <name evidence="1" type="ordered locus">RB1638</name>
</gene>
<dbReference type="KEGG" id="rba:RB1638"/>
<evidence type="ECO:0000313" key="2">
    <source>
        <dbReference type="Proteomes" id="UP000001025"/>
    </source>
</evidence>
<organism evidence="1 2">
    <name type="scientific">Rhodopirellula baltica (strain DSM 10527 / NCIMB 13988 / SH1)</name>
    <dbReference type="NCBI Taxonomy" id="243090"/>
    <lineage>
        <taxon>Bacteria</taxon>
        <taxon>Pseudomonadati</taxon>
        <taxon>Planctomycetota</taxon>
        <taxon>Planctomycetia</taxon>
        <taxon>Pirellulales</taxon>
        <taxon>Pirellulaceae</taxon>
        <taxon>Rhodopirellula</taxon>
    </lineage>
</organism>
<evidence type="ECO:0000313" key="1">
    <source>
        <dbReference type="EMBL" id="CAD72203.1"/>
    </source>
</evidence>
<dbReference type="HOGENOM" id="CLU_2846906_0_0_0"/>
<protein>
    <submittedName>
        <fullName evidence="1">Uncharacterized protein</fullName>
    </submittedName>
</protein>